<keyword evidence="1" id="KW-0812">Transmembrane</keyword>
<protein>
    <recommendedName>
        <fullName evidence="4">Glycosyltransferase RgtA/B/C/D-like domain-containing protein</fullName>
    </recommendedName>
</protein>
<feature type="transmembrane region" description="Helical" evidence="1">
    <location>
        <begin position="343"/>
        <end position="360"/>
    </location>
</feature>
<feature type="transmembrane region" description="Helical" evidence="1">
    <location>
        <begin position="153"/>
        <end position="173"/>
    </location>
</feature>
<evidence type="ECO:0008006" key="4">
    <source>
        <dbReference type="Google" id="ProtNLM"/>
    </source>
</evidence>
<dbReference type="OrthoDB" id="936260at2"/>
<evidence type="ECO:0000313" key="3">
    <source>
        <dbReference type="Proteomes" id="UP000441754"/>
    </source>
</evidence>
<feature type="transmembrane region" description="Helical" evidence="1">
    <location>
        <begin position="185"/>
        <end position="212"/>
    </location>
</feature>
<accession>A0A7K0EQ68</accession>
<feature type="transmembrane region" description="Helical" evidence="1">
    <location>
        <begin position="273"/>
        <end position="297"/>
    </location>
</feature>
<feature type="transmembrane region" description="Helical" evidence="1">
    <location>
        <begin position="367"/>
        <end position="389"/>
    </location>
</feature>
<feature type="transmembrane region" description="Helical" evidence="1">
    <location>
        <begin position="21"/>
        <end position="46"/>
    </location>
</feature>
<proteinExistence type="predicted"/>
<keyword evidence="3" id="KW-1185">Reference proteome</keyword>
<dbReference type="RefSeq" id="WP_154177083.1">
    <property type="nucleotide sequence ID" value="NZ_WJXZ01000013.1"/>
</dbReference>
<feature type="transmembrane region" description="Helical" evidence="1">
    <location>
        <begin position="130"/>
        <end position="147"/>
    </location>
</feature>
<evidence type="ECO:0000256" key="1">
    <source>
        <dbReference type="SAM" id="Phobius"/>
    </source>
</evidence>
<keyword evidence="1" id="KW-1133">Transmembrane helix</keyword>
<feature type="transmembrane region" description="Helical" evidence="1">
    <location>
        <begin position="309"/>
        <end position="331"/>
    </location>
</feature>
<reference evidence="2 3" key="1">
    <citation type="journal article" date="2018" name="Antonie Van Leeuwenhoek">
        <title>Larkinella terrae sp. nov., isolated from soil on Jeju Island, South Korea.</title>
        <authorList>
            <person name="Ten L.N."/>
            <person name="Jeon J."/>
            <person name="Park S.J."/>
            <person name="Park S."/>
            <person name="Lee S.Y."/>
            <person name="Kim M.K."/>
            <person name="Jung H.Y."/>
        </authorList>
    </citation>
    <scope>NUCLEOTIDE SEQUENCE [LARGE SCALE GENOMIC DNA]</scope>
    <source>
        <strain evidence="2 3">KCTC 52001</strain>
    </source>
</reference>
<keyword evidence="1" id="KW-0472">Membrane</keyword>
<sequence>MEPKTQSFPVKNIRSQAVSSASLLLSGLALLVPVLVYGLVFSRYAINVPKFDDHALKAFLLKLDQAESLRDQIYEFFAQHNEHRIFYDRLISWLDYHLTGKLNFVHLMLVGNLSLVLLLLVFIRALRQAGVSLWMALPVSLLLFNLSHWENTFWGMAALQNFTVVALAVATFYELSFKNRVGWLAIALAVLATLTSGNGLLIWPVGLILIFLRQDYVGVLRWLLALAITFRLYFLDYQKPAGNPPDPGSLLAQLHGWLLFNGAAAEAFPVRNFLLTCLLLGGIIIALAAFFGIPAVVEKFRGIKLTEWQLFFLGGAAFTIGTGLVVAFNRVGFGLGTLTTSRYKIYSLTLLAFLFTYGIVRTNPSKRFLTAGLATVFSFLIAFFSYSTFLDEAVYLRQFMSTYQFNFTFTKNSTQPAIDPVTRQYVQNAPAFYDEHLAELLTSIRPADPIKIDSVFKSGTIFTVIQSTISPFGLRDEGSYLLARSAQRTYLFPVKQNLSRSPRGWFWPQRIFSGGFIAEIPETDLARGNYGLFVLTVESGNSVKLHPTGRTITASGVKYQRPESNW</sequence>
<name>A0A7K0EQ68_9BACT</name>
<dbReference type="AlphaFoldDB" id="A0A7K0EQ68"/>
<dbReference type="Proteomes" id="UP000441754">
    <property type="component" value="Unassembled WGS sequence"/>
</dbReference>
<dbReference type="EMBL" id="WJXZ01000013">
    <property type="protein sequence ID" value="MRS63711.1"/>
    <property type="molecule type" value="Genomic_DNA"/>
</dbReference>
<organism evidence="2 3">
    <name type="scientific">Larkinella terrae</name>
    <dbReference type="NCBI Taxonomy" id="2025311"/>
    <lineage>
        <taxon>Bacteria</taxon>
        <taxon>Pseudomonadati</taxon>
        <taxon>Bacteroidota</taxon>
        <taxon>Cytophagia</taxon>
        <taxon>Cytophagales</taxon>
        <taxon>Spirosomataceae</taxon>
        <taxon>Larkinella</taxon>
    </lineage>
</organism>
<evidence type="ECO:0000313" key="2">
    <source>
        <dbReference type="EMBL" id="MRS63711.1"/>
    </source>
</evidence>
<feature type="transmembrane region" description="Helical" evidence="1">
    <location>
        <begin position="218"/>
        <end position="235"/>
    </location>
</feature>
<gene>
    <name evidence="2" type="ORF">GJJ30_20595</name>
</gene>
<comment type="caution">
    <text evidence="2">The sequence shown here is derived from an EMBL/GenBank/DDBJ whole genome shotgun (WGS) entry which is preliminary data.</text>
</comment>
<feature type="transmembrane region" description="Helical" evidence="1">
    <location>
        <begin position="104"/>
        <end position="123"/>
    </location>
</feature>